<dbReference type="GO" id="GO:0022857">
    <property type="term" value="F:transmembrane transporter activity"/>
    <property type="evidence" value="ECO:0007669"/>
    <property type="project" value="InterPro"/>
</dbReference>
<feature type="transmembrane region" description="Helical" evidence="1">
    <location>
        <begin position="223"/>
        <end position="245"/>
    </location>
</feature>
<keyword evidence="1" id="KW-0812">Transmembrane</keyword>
<dbReference type="Proteomes" id="UP000229749">
    <property type="component" value="Unassembled WGS sequence"/>
</dbReference>
<organism evidence="2 3">
    <name type="scientific">Candidatus Uhrbacteria bacterium CG_4_9_14_3_um_filter_36_7</name>
    <dbReference type="NCBI Taxonomy" id="1975033"/>
    <lineage>
        <taxon>Bacteria</taxon>
        <taxon>Candidatus Uhriibacteriota</taxon>
    </lineage>
</organism>
<feature type="transmembrane region" description="Helical" evidence="1">
    <location>
        <begin position="113"/>
        <end position="130"/>
    </location>
</feature>
<dbReference type="InterPro" id="IPR052528">
    <property type="entry name" value="Sugar_transport-like"/>
</dbReference>
<protein>
    <recommendedName>
        <fullName evidence="4">Major facilitator superfamily (MFS) profile domain-containing protein</fullName>
    </recommendedName>
</protein>
<dbReference type="EMBL" id="PFWS01000028">
    <property type="protein sequence ID" value="PJA47368.1"/>
    <property type="molecule type" value="Genomic_DNA"/>
</dbReference>
<evidence type="ECO:0008006" key="4">
    <source>
        <dbReference type="Google" id="ProtNLM"/>
    </source>
</evidence>
<dbReference type="Pfam" id="PF07690">
    <property type="entry name" value="MFS_1"/>
    <property type="match status" value="1"/>
</dbReference>
<feature type="transmembrane region" description="Helical" evidence="1">
    <location>
        <begin position="59"/>
        <end position="78"/>
    </location>
</feature>
<evidence type="ECO:0000256" key="1">
    <source>
        <dbReference type="SAM" id="Phobius"/>
    </source>
</evidence>
<feature type="transmembrane region" description="Helical" evidence="1">
    <location>
        <begin position="150"/>
        <end position="173"/>
    </location>
</feature>
<gene>
    <name evidence="2" type="ORF">CO172_01890</name>
</gene>
<keyword evidence="1" id="KW-1133">Transmembrane helix</keyword>
<name>A0A2M7XHM0_9BACT</name>
<dbReference type="PANTHER" id="PTHR23526">
    <property type="entry name" value="INTEGRAL MEMBRANE TRANSPORT PROTEIN-RELATED"/>
    <property type="match status" value="1"/>
</dbReference>
<dbReference type="AlphaFoldDB" id="A0A2M7XHM0"/>
<dbReference type="InterPro" id="IPR011701">
    <property type="entry name" value="MFS"/>
</dbReference>
<feature type="transmembrane region" description="Helical" evidence="1">
    <location>
        <begin position="287"/>
        <end position="305"/>
    </location>
</feature>
<accession>A0A2M7XHM0</accession>
<evidence type="ECO:0000313" key="2">
    <source>
        <dbReference type="EMBL" id="PJA47368.1"/>
    </source>
</evidence>
<feature type="transmembrane region" description="Helical" evidence="1">
    <location>
        <begin position="90"/>
        <end position="107"/>
    </location>
</feature>
<keyword evidence="1" id="KW-0472">Membrane</keyword>
<evidence type="ECO:0000313" key="3">
    <source>
        <dbReference type="Proteomes" id="UP000229749"/>
    </source>
</evidence>
<dbReference type="Gene3D" id="1.20.1250.20">
    <property type="entry name" value="MFS general substrate transporter like domains"/>
    <property type="match status" value="2"/>
</dbReference>
<feature type="transmembrane region" description="Helical" evidence="1">
    <location>
        <begin position="179"/>
        <end position="202"/>
    </location>
</feature>
<feature type="transmembrane region" description="Helical" evidence="1">
    <location>
        <begin position="257"/>
        <end position="275"/>
    </location>
</feature>
<dbReference type="InterPro" id="IPR036259">
    <property type="entry name" value="MFS_trans_sf"/>
</dbReference>
<comment type="caution">
    <text evidence="2">The sequence shown here is derived from an EMBL/GenBank/DDBJ whole genome shotgun (WGS) entry which is preliminary data.</text>
</comment>
<dbReference type="PANTHER" id="PTHR23526:SF2">
    <property type="entry name" value="MAJOR FACILITATOR SUPERFAMILY (MFS) PROFILE DOMAIN-CONTAINING PROTEIN"/>
    <property type="match status" value="1"/>
</dbReference>
<feature type="transmembrane region" description="Helical" evidence="1">
    <location>
        <begin position="23"/>
        <end position="47"/>
    </location>
</feature>
<dbReference type="SUPFAM" id="SSF103473">
    <property type="entry name" value="MFS general substrate transporter"/>
    <property type="match status" value="1"/>
</dbReference>
<sequence length="412" mass="47109">MFIRTSTIHQYARKNKPKLSSGLIWLSSHRFLSQLGSSLFGLFLPIFLYQQFEGQLEPLLGFFLIHAILSIFLHPFGAKAMSWLGLNRSMFIGTISYACFFLSFLGIGNLPLFWVLFLANIFLLIWRTLYWPPYHTELTQFMGKRCGQTIAWLSNIASFIGIIVPLISGFVITEWGYPLLFVFAAVICLFSLIPLLYVPLVKEEYSFGFRQTYKVLFEKKHRALFYTYAAEGAENEVGLLIWPLFLFEMFKGNYFDIGFLATCIVIAAMIFRFIIGKITDKRTPNRLLHLGTGLYAFGWIVKAFVTTAIQIFIVATYHSFVMILMRIPFNALFYERAADAGHYVDEYTVLREISLNIGKACMLIFLLIILHSFNLTFAFFLAAIASIAMNFISKIHFEDQTKASASTTTALP</sequence>
<proteinExistence type="predicted"/>
<reference evidence="3" key="1">
    <citation type="submission" date="2017-09" db="EMBL/GenBank/DDBJ databases">
        <title>Depth-based differentiation of microbial function through sediment-hosted aquifers and enrichment of novel symbionts in the deep terrestrial subsurface.</title>
        <authorList>
            <person name="Probst A.J."/>
            <person name="Ladd B."/>
            <person name="Jarett J.K."/>
            <person name="Geller-Mcgrath D.E."/>
            <person name="Sieber C.M.K."/>
            <person name="Emerson J.B."/>
            <person name="Anantharaman K."/>
            <person name="Thomas B.C."/>
            <person name="Malmstrom R."/>
            <person name="Stieglmeier M."/>
            <person name="Klingl A."/>
            <person name="Woyke T."/>
            <person name="Ryan C.M."/>
            <person name="Banfield J.F."/>
        </authorList>
    </citation>
    <scope>NUCLEOTIDE SEQUENCE [LARGE SCALE GENOMIC DNA]</scope>
</reference>